<dbReference type="PANTHER" id="PTHR23030:SF30">
    <property type="entry name" value="TYROSINE-PROTEIN PHOSPHATASE NON-RECEPTOR TYPE 23"/>
    <property type="match status" value="1"/>
</dbReference>
<dbReference type="Pfam" id="PF03097">
    <property type="entry name" value="BRO1"/>
    <property type="match status" value="1"/>
</dbReference>
<dbReference type="Gene3D" id="1.25.40.280">
    <property type="entry name" value="alix/aip1 like domains"/>
    <property type="match status" value="1"/>
</dbReference>
<dbReference type="GO" id="GO:0005768">
    <property type="term" value="C:endosome"/>
    <property type="evidence" value="ECO:0007669"/>
    <property type="project" value="TreeGrafter"/>
</dbReference>
<dbReference type="SMART" id="SM01041">
    <property type="entry name" value="BRO1"/>
    <property type="match status" value="1"/>
</dbReference>
<accession>A0A7S0B0Q7</accession>
<reference evidence="2" key="1">
    <citation type="submission" date="2021-01" db="EMBL/GenBank/DDBJ databases">
        <authorList>
            <person name="Corre E."/>
            <person name="Pelletier E."/>
            <person name="Niang G."/>
            <person name="Scheremetjew M."/>
            <person name="Finn R."/>
            <person name="Kale V."/>
            <person name="Holt S."/>
            <person name="Cochrane G."/>
            <person name="Meng A."/>
            <person name="Brown T."/>
            <person name="Cohen L."/>
        </authorList>
    </citation>
    <scope>NUCLEOTIDE SEQUENCE</scope>
    <source>
        <strain evidence="2">CCMP3303</strain>
    </source>
</reference>
<dbReference type="PANTHER" id="PTHR23030">
    <property type="entry name" value="PCD6 INTERACTING PROTEIN-RELATED"/>
    <property type="match status" value="1"/>
</dbReference>
<sequence length="398" mass="44214">MLIIIPLKTSKQYDIRAPLATWVDSSNPYITSEHVRDDLVRLSSLRNCLTAGSICTAYAHSAAIGARGMEYCMEYHACLLEAEKRGFPTVDDAMVGAKELKISWNCAFGEEEPIVRSNVRYERACVLFDVASLQSFMGATEDISTKEGRSKATKMFGMAATTFGHLRRELMDGECRGENPSADLSSPALRMCEHINLAQGQYCAYEAATNRPTQLHGLLGKIAAATADLYGSALEYSQDPILKARLPDTSKSYGAHLKTMSIYFRAKAEYHQSQVCKAGHSYAEEIARLRFVQSCCDDALKYQSETSVLASSTGAIRTTGQGVALARDIDHLRRVVSGRKDAVEKENREIYMEIIIDHKDLEEIVPANMMAEEKLPPLDERLDPHSLTRPIFNTIPRI</sequence>
<feature type="domain" description="BRO1" evidence="1">
    <location>
        <begin position="1"/>
        <end position="398"/>
    </location>
</feature>
<gene>
    <name evidence="2" type="ORF">MPOL1434_LOCUS10823</name>
</gene>
<name>A0A7S0B0Q7_9STRA</name>
<protein>
    <recommendedName>
        <fullName evidence="1">BRO1 domain-containing protein</fullName>
    </recommendedName>
</protein>
<dbReference type="InterPro" id="IPR038499">
    <property type="entry name" value="BRO1_sf"/>
</dbReference>
<dbReference type="PROSITE" id="PS51180">
    <property type="entry name" value="BRO1"/>
    <property type="match status" value="1"/>
</dbReference>
<dbReference type="InterPro" id="IPR004328">
    <property type="entry name" value="BRO1_dom"/>
</dbReference>
<dbReference type="AlphaFoldDB" id="A0A7S0B0Q7"/>
<dbReference type="GO" id="GO:0043328">
    <property type="term" value="P:protein transport to vacuole involved in ubiquitin-dependent protein catabolic process via the multivesicular body sorting pathway"/>
    <property type="evidence" value="ECO:0007669"/>
    <property type="project" value="TreeGrafter"/>
</dbReference>
<proteinExistence type="predicted"/>
<organism evidence="2">
    <name type="scientific">Minutocellus polymorphus</name>
    <dbReference type="NCBI Taxonomy" id="265543"/>
    <lineage>
        <taxon>Eukaryota</taxon>
        <taxon>Sar</taxon>
        <taxon>Stramenopiles</taxon>
        <taxon>Ochrophyta</taxon>
        <taxon>Bacillariophyta</taxon>
        <taxon>Mediophyceae</taxon>
        <taxon>Cymatosirophycidae</taxon>
        <taxon>Cymatosirales</taxon>
        <taxon>Cymatosiraceae</taxon>
        <taxon>Minutocellus</taxon>
    </lineage>
</organism>
<evidence type="ECO:0000313" key="2">
    <source>
        <dbReference type="EMBL" id="CAD8380032.1"/>
    </source>
</evidence>
<evidence type="ECO:0000259" key="1">
    <source>
        <dbReference type="PROSITE" id="PS51180"/>
    </source>
</evidence>
<dbReference type="EMBL" id="HBEJ01018589">
    <property type="protein sequence ID" value="CAD8380032.1"/>
    <property type="molecule type" value="Transcribed_RNA"/>
</dbReference>